<feature type="non-terminal residue" evidence="4">
    <location>
        <position position="279"/>
    </location>
</feature>
<dbReference type="InterPro" id="IPR018389">
    <property type="entry name" value="DctP_fam"/>
</dbReference>
<comment type="caution">
    <text evidence="4">The sequence shown here is derived from an EMBL/GenBank/DDBJ whole genome shotgun (WGS) entry which is preliminary data.</text>
</comment>
<comment type="subcellular location">
    <subcellularLocation>
        <location evidence="1">Cell envelope</location>
    </subcellularLocation>
</comment>
<dbReference type="PANTHER" id="PTHR33376:SF4">
    <property type="entry name" value="SIALIC ACID-BINDING PERIPLASMIC PROTEIN SIAP"/>
    <property type="match status" value="1"/>
</dbReference>
<evidence type="ECO:0000313" key="4">
    <source>
        <dbReference type="EMBL" id="GAI91003.1"/>
    </source>
</evidence>
<dbReference type="Gene3D" id="3.40.190.170">
    <property type="entry name" value="Bacterial extracellular solute-binding protein, family 7"/>
    <property type="match status" value="1"/>
</dbReference>
<dbReference type="Pfam" id="PF03480">
    <property type="entry name" value="DctP"/>
    <property type="match status" value="1"/>
</dbReference>
<proteinExistence type="predicted"/>
<evidence type="ECO:0008006" key="5">
    <source>
        <dbReference type="Google" id="ProtNLM"/>
    </source>
</evidence>
<sequence length="279" mass="30898">SLIAVLLLSSFAFAAPKYVLKLGHVADPAKPYAIAGEKFAELVKEKTNGEVEIQVFPSSQLGNQRDLIEGLIFGTLDLTLTSTAVLGNFLPKIAIFDLPFLFRDVKHAYKALDSIGMEIGKELEPKGIKLLAFFENGVRHLTNNVRPVRVPEDMKGLKIRVMEQKIYIEMMKALGANPTPMAFGELFTALQQGTVDGQENPVSHIWTKRFFEVQKYISLTGHVYAAEPLIISMITWNKLPVNAQAAIILSAAEAKSWHRAQCVASDNDMWKKVIDSGLT</sequence>
<dbReference type="AlphaFoldDB" id="X1SDH9"/>
<keyword evidence="2" id="KW-0813">Transport</keyword>
<evidence type="ECO:0000256" key="2">
    <source>
        <dbReference type="ARBA" id="ARBA00022448"/>
    </source>
</evidence>
<dbReference type="GO" id="GO:0030288">
    <property type="term" value="C:outer membrane-bounded periplasmic space"/>
    <property type="evidence" value="ECO:0007669"/>
    <property type="project" value="InterPro"/>
</dbReference>
<evidence type="ECO:0000256" key="1">
    <source>
        <dbReference type="ARBA" id="ARBA00004196"/>
    </source>
</evidence>
<dbReference type="NCBIfam" id="NF037995">
    <property type="entry name" value="TRAP_S1"/>
    <property type="match status" value="1"/>
</dbReference>
<dbReference type="NCBIfam" id="TIGR00787">
    <property type="entry name" value="dctP"/>
    <property type="match status" value="1"/>
</dbReference>
<keyword evidence="3" id="KW-0732">Signal</keyword>
<name>X1SDH9_9ZZZZ</name>
<dbReference type="InterPro" id="IPR004682">
    <property type="entry name" value="TRAP_DctP"/>
</dbReference>
<dbReference type="InterPro" id="IPR038404">
    <property type="entry name" value="TRAP_DctP_sf"/>
</dbReference>
<dbReference type="EMBL" id="BARW01017754">
    <property type="protein sequence ID" value="GAI91003.1"/>
    <property type="molecule type" value="Genomic_DNA"/>
</dbReference>
<dbReference type="CDD" id="cd13676">
    <property type="entry name" value="PBP2_TRAP_DctP2_like"/>
    <property type="match status" value="1"/>
</dbReference>
<evidence type="ECO:0000256" key="3">
    <source>
        <dbReference type="ARBA" id="ARBA00022729"/>
    </source>
</evidence>
<dbReference type="PANTHER" id="PTHR33376">
    <property type="match status" value="1"/>
</dbReference>
<dbReference type="GO" id="GO:0055085">
    <property type="term" value="P:transmembrane transport"/>
    <property type="evidence" value="ECO:0007669"/>
    <property type="project" value="InterPro"/>
</dbReference>
<feature type="non-terminal residue" evidence="4">
    <location>
        <position position="1"/>
    </location>
</feature>
<accession>X1SDH9</accession>
<organism evidence="4">
    <name type="scientific">marine sediment metagenome</name>
    <dbReference type="NCBI Taxonomy" id="412755"/>
    <lineage>
        <taxon>unclassified sequences</taxon>
        <taxon>metagenomes</taxon>
        <taxon>ecological metagenomes</taxon>
    </lineage>
</organism>
<gene>
    <name evidence="4" type="ORF">S12H4_30586</name>
</gene>
<reference evidence="4" key="1">
    <citation type="journal article" date="2014" name="Front. Microbiol.">
        <title>High frequency of phylogenetically diverse reductive dehalogenase-homologous genes in deep subseafloor sedimentary metagenomes.</title>
        <authorList>
            <person name="Kawai M."/>
            <person name="Futagami T."/>
            <person name="Toyoda A."/>
            <person name="Takaki Y."/>
            <person name="Nishi S."/>
            <person name="Hori S."/>
            <person name="Arai W."/>
            <person name="Tsubouchi T."/>
            <person name="Morono Y."/>
            <person name="Uchiyama I."/>
            <person name="Ito T."/>
            <person name="Fujiyama A."/>
            <person name="Inagaki F."/>
            <person name="Takami H."/>
        </authorList>
    </citation>
    <scope>NUCLEOTIDE SEQUENCE</scope>
    <source>
        <strain evidence="4">Expedition CK06-06</strain>
    </source>
</reference>
<protein>
    <recommendedName>
        <fullName evidence="5">C4-dicarboxylate ABC transporter substrate-binding protein</fullName>
    </recommendedName>
</protein>